<feature type="modified residue" description="4-aspartylphosphate" evidence="1">
    <location>
        <position position="58"/>
    </location>
</feature>
<dbReference type="InterPro" id="IPR029787">
    <property type="entry name" value="Nucleotide_cyclase"/>
</dbReference>
<dbReference type="InterPro" id="IPR001633">
    <property type="entry name" value="EAL_dom"/>
</dbReference>
<dbReference type="NCBIfam" id="TIGR00254">
    <property type="entry name" value="GGDEF"/>
    <property type="match status" value="1"/>
</dbReference>
<proteinExistence type="predicted"/>
<dbReference type="SUPFAM" id="SSF141868">
    <property type="entry name" value="EAL domain-like"/>
    <property type="match status" value="1"/>
</dbReference>
<dbReference type="GO" id="GO:0071111">
    <property type="term" value="F:cyclic-guanylate-specific phosphodiesterase activity"/>
    <property type="evidence" value="ECO:0007669"/>
    <property type="project" value="InterPro"/>
</dbReference>
<dbReference type="SMART" id="SM00052">
    <property type="entry name" value="EAL"/>
    <property type="match status" value="1"/>
</dbReference>
<dbReference type="Gene3D" id="3.40.50.2300">
    <property type="match status" value="1"/>
</dbReference>
<dbReference type="Gene3D" id="3.30.70.270">
    <property type="match status" value="1"/>
</dbReference>
<keyword evidence="6" id="KW-1185">Reference proteome</keyword>
<evidence type="ECO:0000259" key="2">
    <source>
        <dbReference type="PROSITE" id="PS50110"/>
    </source>
</evidence>
<dbReference type="InterPro" id="IPR035919">
    <property type="entry name" value="EAL_sf"/>
</dbReference>
<dbReference type="CDD" id="cd01948">
    <property type="entry name" value="EAL"/>
    <property type="match status" value="1"/>
</dbReference>
<accession>A0A6F8VAR9</accession>
<dbReference type="InterPro" id="IPR011006">
    <property type="entry name" value="CheY-like_superfamily"/>
</dbReference>
<dbReference type="CDD" id="cd00156">
    <property type="entry name" value="REC"/>
    <property type="match status" value="1"/>
</dbReference>
<protein>
    <recommendedName>
        <fullName evidence="7">GGDEF domain-containing response regulator</fullName>
    </recommendedName>
</protein>
<evidence type="ECO:0000256" key="1">
    <source>
        <dbReference type="PROSITE-ProRule" id="PRU00169"/>
    </source>
</evidence>
<dbReference type="InterPro" id="IPR000160">
    <property type="entry name" value="GGDEF_dom"/>
</dbReference>
<organism evidence="5 6">
    <name type="scientific">Sulfurimicrobium lacus</name>
    <dbReference type="NCBI Taxonomy" id="2715678"/>
    <lineage>
        <taxon>Bacteria</taxon>
        <taxon>Pseudomonadati</taxon>
        <taxon>Pseudomonadota</taxon>
        <taxon>Betaproteobacteria</taxon>
        <taxon>Nitrosomonadales</taxon>
        <taxon>Sulfuricellaceae</taxon>
        <taxon>Sulfurimicrobium</taxon>
    </lineage>
</organism>
<dbReference type="Pfam" id="PF00563">
    <property type="entry name" value="EAL"/>
    <property type="match status" value="1"/>
</dbReference>
<feature type="domain" description="Response regulatory" evidence="2">
    <location>
        <begin position="7"/>
        <end position="123"/>
    </location>
</feature>
<reference evidence="6" key="1">
    <citation type="submission" date="2020-03" db="EMBL/GenBank/DDBJ databases">
        <title>Complete genome sequence of sulfur-oxidizing bacterium skT11.</title>
        <authorList>
            <person name="Kanda M."/>
            <person name="Kojima H."/>
            <person name="Fukui M."/>
        </authorList>
    </citation>
    <scope>NUCLEOTIDE SEQUENCE [LARGE SCALE GENOMIC DNA]</scope>
    <source>
        <strain evidence="6">skT11</strain>
    </source>
</reference>
<gene>
    <name evidence="5" type="ORF">SKTS_16940</name>
</gene>
<dbReference type="CDD" id="cd01949">
    <property type="entry name" value="GGDEF"/>
    <property type="match status" value="1"/>
</dbReference>
<dbReference type="RefSeq" id="WP_173063265.1">
    <property type="nucleotide sequence ID" value="NZ_AP022853.1"/>
</dbReference>
<evidence type="ECO:0000259" key="4">
    <source>
        <dbReference type="PROSITE" id="PS50887"/>
    </source>
</evidence>
<dbReference type="SMART" id="SM00267">
    <property type="entry name" value="GGDEF"/>
    <property type="match status" value="1"/>
</dbReference>
<dbReference type="Gene3D" id="3.20.20.450">
    <property type="entry name" value="EAL domain"/>
    <property type="match status" value="1"/>
</dbReference>
<dbReference type="PROSITE" id="PS50110">
    <property type="entry name" value="RESPONSE_REGULATORY"/>
    <property type="match status" value="1"/>
</dbReference>
<dbReference type="InterPro" id="IPR001789">
    <property type="entry name" value="Sig_transdc_resp-reg_receiver"/>
</dbReference>
<dbReference type="KEGG" id="slac:SKTS_16940"/>
<dbReference type="PROSITE" id="PS50887">
    <property type="entry name" value="GGDEF"/>
    <property type="match status" value="1"/>
</dbReference>
<dbReference type="FunFam" id="3.30.70.270:FF:000001">
    <property type="entry name" value="Diguanylate cyclase domain protein"/>
    <property type="match status" value="1"/>
</dbReference>
<dbReference type="InterPro" id="IPR050706">
    <property type="entry name" value="Cyclic-di-GMP_PDE-like"/>
</dbReference>
<dbReference type="GO" id="GO:0000160">
    <property type="term" value="P:phosphorelay signal transduction system"/>
    <property type="evidence" value="ECO:0007669"/>
    <property type="project" value="InterPro"/>
</dbReference>
<dbReference type="EMBL" id="AP022853">
    <property type="protein sequence ID" value="BCB26808.1"/>
    <property type="molecule type" value="Genomic_DNA"/>
</dbReference>
<evidence type="ECO:0000259" key="3">
    <source>
        <dbReference type="PROSITE" id="PS50883"/>
    </source>
</evidence>
<dbReference type="PROSITE" id="PS50883">
    <property type="entry name" value="EAL"/>
    <property type="match status" value="1"/>
</dbReference>
<feature type="domain" description="EAL" evidence="3">
    <location>
        <begin position="316"/>
        <end position="571"/>
    </location>
</feature>
<feature type="domain" description="GGDEF" evidence="4">
    <location>
        <begin position="172"/>
        <end position="305"/>
    </location>
</feature>
<dbReference type="SUPFAM" id="SSF55073">
    <property type="entry name" value="Nucleotide cyclase"/>
    <property type="match status" value="1"/>
</dbReference>
<evidence type="ECO:0008006" key="7">
    <source>
        <dbReference type="Google" id="ProtNLM"/>
    </source>
</evidence>
<dbReference type="PANTHER" id="PTHR33121">
    <property type="entry name" value="CYCLIC DI-GMP PHOSPHODIESTERASE PDEF"/>
    <property type="match status" value="1"/>
</dbReference>
<dbReference type="PANTHER" id="PTHR33121:SF23">
    <property type="entry name" value="CYCLIC DI-GMP PHOSPHODIESTERASE PDEB"/>
    <property type="match status" value="1"/>
</dbReference>
<keyword evidence="1" id="KW-0597">Phosphoprotein</keyword>
<dbReference type="SMART" id="SM00448">
    <property type="entry name" value="REC"/>
    <property type="match status" value="1"/>
</dbReference>
<name>A0A6F8VAR9_9PROT</name>
<dbReference type="Proteomes" id="UP000502260">
    <property type="component" value="Chromosome"/>
</dbReference>
<evidence type="ECO:0000313" key="6">
    <source>
        <dbReference type="Proteomes" id="UP000502260"/>
    </source>
</evidence>
<dbReference type="InterPro" id="IPR043128">
    <property type="entry name" value="Rev_trsase/Diguanyl_cyclase"/>
</dbReference>
<dbReference type="AlphaFoldDB" id="A0A6F8VAR9"/>
<sequence>MEKIPVNLLLVEDVEDDALLIARELRRGGFLPNYQRVDTAEALEASLGAHDWDVVITDHNMPGFNSSAAIAMVHQHDRDLPVIIVSGSIGEDLAVEAMRLGAKDYIMKSNMRRLVPAIQRELADADSRQARRKAEAAILHLAHHDALTGLDNRASFRLKLESLLQSVRQDGGQHSLLFLDLDQFKVVNDTCGHLAGDEMLKQLAGVLLQGIRVNDHLSRLGGDEFCILLENCALEHAQSIAETLLALVRNFRFFWDNKVFSVGVSIGIVAIDQHSGSMEDILSAADIACYAAKERGRGVIQVYERGNVELSRRRGEMDWVRHIDEALDGGRFQLWRQPIRSLGPDGQHSVHHYELLLRMLDRDDNVVLPGAFLPAAERYDRMRAIDRWVVGTAMQCVGQCKESDEQIHTINLSGASLSDDSLCDFVREQIASNNVEPYNICFEITETVAISNYQSAVRFMHEMRRIGCAFALDDFGSGLSSFAYLKSLPVDFLKIDGAFVRNIANDPMDRAIVEAIHRVAHVAGLRTIAEFVENDAIIQVLRDIGVDFAQGYGIGKPEPAPMNCREALNRSKQ</sequence>
<dbReference type="Pfam" id="PF00990">
    <property type="entry name" value="GGDEF"/>
    <property type="match status" value="1"/>
</dbReference>
<evidence type="ECO:0000313" key="5">
    <source>
        <dbReference type="EMBL" id="BCB26808.1"/>
    </source>
</evidence>
<dbReference type="SUPFAM" id="SSF52172">
    <property type="entry name" value="CheY-like"/>
    <property type="match status" value="1"/>
</dbReference>
<dbReference type="Pfam" id="PF00072">
    <property type="entry name" value="Response_reg"/>
    <property type="match status" value="1"/>
</dbReference>